<accession>D3B0A4</accession>
<protein>
    <recommendedName>
        <fullName evidence="3">3'-5' exonuclease domain-containing protein</fullName>
    </recommendedName>
</protein>
<evidence type="ECO:0000313" key="2">
    <source>
        <dbReference type="Proteomes" id="UP000001396"/>
    </source>
</evidence>
<dbReference type="Proteomes" id="UP000001396">
    <property type="component" value="Unassembled WGS sequence"/>
</dbReference>
<dbReference type="EMBL" id="ADBJ01000008">
    <property type="protein sequence ID" value="EFA84728.1"/>
    <property type="molecule type" value="Genomic_DNA"/>
</dbReference>
<dbReference type="GeneID" id="31357248"/>
<dbReference type="RefSeq" id="XP_020436840.1">
    <property type="nucleotide sequence ID" value="XM_020572723.1"/>
</dbReference>
<dbReference type="InterPro" id="IPR012337">
    <property type="entry name" value="RNaseH-like_sf"/>
</dbReference>
<dbReference type="InterPro" id="IPR036397">
    <property type="entry name" value="RNaseH_sf"/>
</dbReference>
<dbReference type="Gene3D" id="3.30.420.10">
    <property type="entry name" value="Ribonuclease H-like superfamily/Ribonuclease H"/>
    <property type="match status" value="1"/>
</dbReference>
<dbReference type="GO" id="GO:0003676">
    <property type="term" value="F:nucleic acid binding"/>
    <property type="evidence" value="ECO:0007669"/>
    <property type="project" value="InterPro"/>
</dbReference>
<dbReference type="InParanoid" id="D3B0A4"/>
<keyword evidence="2" id="KW-1185">Reference proteome</keyword>
<proteinExistence type="predicted"/>
<name>D3B0A4_HETP5</name>
<evidence type="ECO:0000313" key="1">
    <source>
        <dbReference type="EMBL" id="EFA84728.1"/>
    </source>
</evidence>
<reference evidence="1 2" key="1">
    <citation type="journal article" date="2011" name="Genome Res.">
        <title>Phylogeny-wide analysis of social amoeba genomes highlights ancient origins for complex intercellular communication.</title>
        <authorList>
            <person name="Heidel A.J."/>
            <person name="Lawal H.M."/>
            <person name="Felder M."/>
            <person name="Schilde C."/>
            <person name="Helps N.R."/>
            <person name="Tunggal B."/>
            <person name="Rivero F."/>
            <person name="John U."/>
            <person name="Schleicher M."/>
            <person name="Eichinger L."/>
            <person name="Platzer M."/>
            <person name="Noegel A.A."/>
            <person name="Schaap P."/>
            <person name="Gloeckner G."/>
        </authorList>
    </citation>
    <scope>NUCLEOTIDE SEQUENCE [LARGE SCALE GENOMIC DNA]</scope>
    <source>
        <strain evidence="2">ATCC 26659 / Pp 5 / PN500</strain>
    </source>
</reference>
<organism evidence="1 2">
    <name type="scientific">Heterostelium pallidum (strain ATCC 26659 / Pp 5 / PN500)</name>
    <name type="common">Cellular slime mold</name>
    <name type="synonym">Polysphondylium pallidum</name>
    <dbReference type="NCBI Taxonomy" id="670386"/>
    <lineage>
        <taxon>Eukaryota</taxon>
        <taxon>Amoebozoa</taxon>
        <taxon>Evosea</taxon>
        <taxon>Eumycetozoa</taxon>
        <taxon>Dictyostelia</taxon>
        <taxon>Acytosteliales</taxon>
        <taxon>Acytosteliaceae</taxon>
        <taxon>Heterostelium</taxon>
    </lineage>
</organism>
<sequence>MAKCFFANKKVGYHTSSNPNLIGLRTSSSHARNQVDSSWDDLHDFTILKEWKSPFKQQNGHHHTIKEDIQLLRDMNSQYHQPRLFTLPMKKGEEAQNCVKFETHKSNYLVELIEGILPKEIIQGSKILVKMTESSFPNIIFINFSTAVKAYQADQFMQQWNEYTPPTNKIKSTLIKKSLDPLYTITHDSIESLPEYPVPKNITVITNEKEVESKTIELLLDGEKPMDIQLLSKIELGMDFDWYHKNITSDEQTFYVLTLCNDDNCVVYNLESIGCLPPILEQIISSRTIVKVGYNHKMESTKFEKQFNVKLNAYDDLSKTPIVMRSKPKTLRSVAGLFLKQKIPKSEVHRYSTSLSSLFTDKKIQHYAQKAHCAKTLYYVLESDKVDFQLRFEEGDHLIDYIEDD</sequence>
<comment type="caution">
    <text evidence="1">The sequence shown here is derived from an EMBL/GenBank/DDBJ whole genome shotgun (WGS) entry which is preliminary data.</text>
</comment>
<dbReference type="SUPFAM" id="SSF53098">
    <property type="entry name" value="Ribonuclease H-like"/>
    <property type="match status" value="1"/>
</dbReference>
<gene>
    <name evidence="1" type="ORF">PPL_01720</name>
</gene>
<dbReference type="AlphaFoldDB" id="D3B0A4"/>
<evidence type="ECO:0008006" key="3">
    <source>
        <dbReference type="Google" id="ProtNLM"/>
    </source>
</evidence>